<dbReference type="RefSeq" id="WP_071960086.1">
    <property type="nucleotide sequence ID" value="NZ_CP018024.1"/>
</dbReference>
<evidence type="ECO:0000259" key="6">
    <source>
        <dbReference type="Pfam" id="PF00251"/>
    </source>
</evidence>
<organism evidence="8 9">
    <name type="scientific">Alteromonas mediterranea</name>
    <dbReference type="NCBI Taxonomy" id="314275"/>
    <lineage>
        <taxon>Bacteria</taxon>
        <taxon>Pseudomonadati</taxon>
        <taxon>Pseudomonadota</taxon>
        <taxon>Gammaproteobacteria</taxon>
        <taxon>Alteromonadales</taxon>
        <taxon>Alteromonadaceae</taxon>
        <taxon>Alteromonas/Salinimonas group</taxon>
        <taxon>Alteromonas</taxon>
    </lineage>
</organism>
<dbReference type="SUPFAM" id="SSF75005">
    <property type="entry name" value="Arabinanase/levansucrase/invertase"/>
    <property type="match status" value="1"/>
</dbReference>
<accession>A0AAC9JF22</accession>
<dbReference type="EMBL" id="CP018024">
    <property type="protein sequence ID" value="APD91241.1"/>
    <property type="molecule type" value="Genomic_DNA"/>
</dbReference>
<dbReference type="GO" id="GO:0005987">
    <property type="term" value="P:sucrose catabolic process"/>
    <property type="evidence" value="ECO:0007669"/>
    <property type="project" value="TreeGrafter"/>
</dbReference>
<reference evidence="8 9" key="1">
    <citation type="submission" date="2016-11" db="EMBL/GenBank/DDBJ databases">
        <title>Networking in microbes: conjugative elements and plasmids in the genus Alteromonas.</title>
        <authorList>
            <person name="Lopez-Perez M."/>
            <person name="Ramon-Marco N."/>
            <person name="Rodriguez-Valera F."/>
        </authorList>
    </citation>
    <scope>NUCLEOTIDE SEQUENCE [LARGE SCALE GENOMIC DNA]</scope>
    <source>
        <strain evidence="8 9">CP48</strain>
    </source>
</reference>
<keyword evidence="3 4" id="KW-0326">Glycosidase</keyword>
<dbReference type="Gene3D" id="2.115.10.20">
    <property type="entry name" value="Glycosyl hydrolase domain, family 43"/>
    <property type="match status" value="2"/>
</dbReference>
<dbReference type="InterPro" id="IPR023296">
    <property type="entry name" value="Glyco_hydro_beta-prop_sf"/>
</dbReference>
<evidence type="ECO:0000256" key="4">
    <source>
        <dbReference type="RuleBase" id="RU362110"/>
    </source>
</evidence>
<dbReference type="GO" id="GO:0005737">
    <property type="term" value="C:cytoplasm"/>
    <property type="evidence" value="ECO:0007669"/>
    <property type="project" value="TreeGrafter"/>
</dbReference>
<dbReference type="CDD" id="cd18622">
    <property type="entry name" value="GH32_Inu-like"/>
    <property type="match status" value="1"/>
</dbReference>
<dbReference type="InterPro" id="IPR013189">
    <property type="entry name" value="Glyco_hydro_32_C"/>
</dbReference>
<feature type="domain" description="Glycosyl hydrolase family 32 N-terminal" evidence="6">
    <location>
        <begin position="45"/>
        <end position="290"/>
    </location>
</feature>
<evidence type="ECO:0000256" key="1">
    <source>
        <dbReference type="ARBA" id="ARBA00009902"/>
    </source>
</evidence>
<evidence type="ECO:0000313" key="8">
    <source>
        <dbReference type="EMBL" id="APD91241.1"/>
    </source>
</evidence>
<dbReference type="PANTHER" id="PTHR42800:SF1">
    <property type="entry name" value="EXOINULINASE INUD (AFU_ORTHOLOGUE AFUA_5G00480)"/>
    <property type="match status" value="1"/>
</dbReference>
<name>A0AAC9JF22_9ALTE</name>
<feature type="region of interest" description="Disordered" evidence="5">
    <location>
        <begin position="317"/>
        <end position="345"/>
    </location>
</feature>
<proteinExistence type="inferred from homology"/>
<dbReference type="InterPro" id="IPR018053">
    <property type="entry name" value="Glyco_hydro_32_AS"/>
</dbReference>
<dbReference type="InterPro" id="IPR013148">
    <property type="entry name" value="Glyco_hydro_32_N"/>
</dbReference>
<evidence type="ECO:0000259" key="7">
    <source>
        <dbReference type="Pfam" id="PF08244"/>
    </source>
</evidence>
<dbReference type="PROSITE" id="PS00609">
    <property type="entry name" value="GLYCOSYL_HYDROL_F32"/>
    <property type="match status" value="1"/>
</dbReference>
<evidence type="ECO:0000256" key="3">
    <source>
        <dbReference type="ARBA" id="ARBA00023295"/>
    </source>
</evidence>
<dbReference type="Gene3D" id="2.60.120.560">
    <property type="entry name" value="Exo-inulinase, domain 1"/>
    <property type="match status" value="1"/>
</dbReference>
<sequence length="691" mass="76448">MKTMLGLIISSALVGCSMNHTSPLTESPAYQVEAKRNEAFRPQVHFSPAEKWMNDPNGMFYLDGEYHLFFQHNPDASVWGPMHWGHAVSKDLVHWEEQPIALYPDELGTIFSGSAVVDWNNSSGFGTKENPPIVALYTYHNAEMEKQGVINFQTQALAYSLDKGKTWKKYSGNPVIENPGIKDFRDPKVMWHEPSKKWVMVLAQKDHIGFYSSDNLIDWSLESTFGEEVGSHGGVWECPELLLMPVEGTNQSRYVLLVSISPGGPNGGSATQYFVGDFDGSNFVLDSEWQSELAPIPAQFPTGTVFDDFESGAGKWSSKGDAFATAPTAGGHPSQPSPTGFSGTSLVNSFAEEDRATGTLTSEAFTIVEQFINFKIGGGNHPDKVGIQLVVEGNVVKSETGLNRETLHYASWDVSQWQGKSAFLRIIDKETEGWGHTYIDDIVFAKAPALNRIEPAIWLDHGTDNYAGVTFFNSPESEENRHIFMGWMSNWLYANDVPTEKWRSAMTLPRSLQLVETDEGLRVRSQLVEEVDSLVEASNEAATLASGETISLSAVDKANRESALRYAFEVQGKGTSPVSIRLENENGEYVDIEIDQQQSTVLLDRSNSGETAFNKQFSDKQKGALTTTGDAFNVTVVIDRSSLELFIDDGTTVMTSLIFPQTVYNTMRVGPNSQSLHQISIERLSSVWSSR</sequence>
<feature type="domain" description="Glycosyl hydrolase family 32 C-terminal" evidence="7">
    <location>
        <begin position="531"/>
        <end position="673"/>
    </location>
</feature>
<dbReference type="Proteomes" id="UP000182101">
    <property type="component" value="Chromosome"/>
</dbReference>
<dbReference type="AlphaFoldDB" id="A0AAC9JF22"/>
<dbReference type="Pfam" id="PF00251">
    <property type="entry name" value="Glyco_hydro_32N"/>
    <property type="match status" value="2"/>
</dbReference>
<evidence type="ECO:0000313" key="9">
    <source>
        <dbReference type="Proteomes" id="UP000182101"/>
    </source>
</evidence>
<evidence type="ECO:0000256" key="5">
    <source>
        <dbReference type="SAM" id="MobiDB-lite"/>
    </source>
</evidence>
<dbReference type="SUPFAM" id="SSF49899">
    <property type="entry name" value="Concanavalin A-like lectins/glucanases"/>
    <property type="match status" value="1"/>
</dbReference>
<evidence type="ECO:0000256" key="2">
    <source>
        <dbReference type="ARBA" id="ARBA00022801"/>
    </source>
</evidence>
<dbReference type="Pfam" id="PF08244">
    <property type="entry name" value="Glyco_hydro_32C"/>
    <property type="match status" value="1"/>
</dbReference>
<protein>
    <submittedName>
        <fullName evidence="8">Levanase</fullName>
    </submittedName>
</protein>
<keyword evidence="2 4" id="KW-0378">Hydrolase</keyword>
<dbReference type="PROSITE" id="PS51257">
    <property type="entry name" value="PROKAR_LIPOPROTEIN"/>
    <property type="match status" value="1"/>
</dbReference>
<feature type="domain" description="Glycosyl hydrolase family 32 N-terminal" evidence="6">
    <location>
        <begin position="454"/>
        <end position="520"/>
    </location>
</feature>
<comment type="similarity">
    <text evidence="1 4">Belongs to the glycosyl hydrolase 32 family.</text>
</comment>
<dbReference type="InterPro" id="IPR013320">
    <property type="entry name" value="ConA-like_dom_sf"/>
</dbReference>
<gene>
    <name evidence="8" type="ORF">BM524_16340</name>
</gene>
<dbReference type="InterPro" id="IPR001362">
    <property type="entry name" value="Glyco_hydro_32"/>
</dbReference>
<dbReference type="SMART" id="SM00640">
    <property type="entry name" value="Glyco_32"/>
    <property type="match status" value="1"/>
</dbReference>
<dbReference type="GO" id="GO:0004575">
    <property type="term" value="F:sucrose alpha-glucosidase activity"/>
    <property type="evidence" value="ECO:0007669"/>
    <property type="project" value="TreeGrafter"/>
</dbReference>
<dbReference type="PANTHER" id="PTHR42800">
    <property type="entry name" value="EXOINULINASE INUD (AFU_ORTHOLOGUE AFUA_5G00480)"/>
    <property type="match status" value="1"/>
</dbReference>